<protein>
    <submittedName>
        <fullName evidence="3">Class I SAM-dependent methyltransferase</fullName>
    </submittedName>
</protein>
<dbReference type="Proteomes" id="UP001203410">
    <property type="component" value="Unassembled WGS sequence"/>
</dbReference>
<dbReference type="SUPFAM" id="SSF53335">
    <property type="entry name" value="S-adenosyl-L-methionine-dependent methyltransferases"/>
    <property type="match status" value="1"/>
</dbReference>
<name>A0ABT0RXF7_9SPHN</name>
<comment type="caution">
    <text evidence="3">The sequence shown here is derived from an EMBL/GenBank/DDBJ whole genome shotgun (WGS) entry which is preliminary data.</text>
</comment>
<dbReference type="EMBL" id="JAMGBA010000003">
    <property type="protein sequence ID" value="MCL6699641.1"/>
    <property type="molecule type" value="Genomic_DNA"/>
</dbReference>
<proteinExistence type="predicted"/>
<dbReference type="Gene3D" id="3.40.50.150">
    <property type="entry name" value="Vaccinia Virus protein VP39"/>
    <property type="match status" value="1"/>
</dbReference>
<evidence type="ECO:0000313" key="4">
    <source>
        <dbReference type="Proteomes" id="UP001203410"/>
    </source>
</evidence>
<keyword evidence="1 3" id="KW-0489">Methyltransferase</keyword>
<dbReference type="InterPro" id="IPR029063">
    <property type="entry name" value="SAM-dependent_MTases_sf"/>
</dbReference>
<reference evidence="3 4" key="1">
    <citation type="submission" date="2022-05" db="EMBL/GenBank/DDBJ databases">
        <authorList>
            <person name="Jo J.-H."/>
            <person name="Im W.-T."/>
        </authorList>
    </citation>
    <scope>NUCLEOTIDE SEQUENCE [LARGE SCALE GENOMIC DNA]</scope>
    <source>
        <strain evidence="3 4">NSE70-1</strain>
    </source>
</reference>
<gene>
    <name evidence="3" type="ORF">LZ496_12720</name>
</gene>
<dbReference type="PANTHER" id="PTHR13090:SF1">
    <property type="entry name" value="ARGININE-HYDROXYLASE NDUFAF5, MITOCHONDRIAL"/>
    <property type="match status" value="1"/>
</dbReference>
<sequence length="264" mass="29175">MTRRTSAGVTRDLFDRHLRAVRRDRAAHLGPELFLYDRAFDDCLERLRDIARPFERALLIGCPSPKWPEPLRQMVGDIDVVDPGLRFAGTANGRQVEEDRFDFGEERYDLCIAIGTLDSVNDLPLALQLIRRAMRSDAPFIGAMAGGNSLATLRAGLIEAGRAAGRIVGRAHPRIDASSLAQLLATAGFNMPVVDIDRVTLRYNSLGDLIRDLRAMGATSVLAERPPIFTKSEAIHLQNAFTGAGEDGRTEEIVEILHFLAWSQ</sequence>
<keyword evidence="4" id="KW-1185">Reference proteome</keyword>
<dbReference type="GO" id="GO:0032259">
    <property type="term" value="P:methylation"/>
    <property type="evidence" value="ECO:0007669"/>
    <property type="project" value="UniProtKB-KW"/>
</dbReference>
<dbReference type="PANTHER" id="PTHR13090">
    <property type="entry name" value="ARGININE-HYDROXYLASE NDUFAF5, MITOCHONDRIAL"/>
    <property type="match status" value="1"/>
</dbReference>
<evidence type="ECO:0000256" key="2">
    <source>
        <dbReference type="ARBA" id="ARBA00022679"/>
    </source>
</evidence>
<dbReference type="RefSeq" id="WP_249905097.1">
    <property type="nucleotide sequence ID" value="NZ_JAMGBA010000003.1"/>
</dbReference>
<dbReference type="Pfam" id="PF13489">
    <property type="entry name" value="Methyltransf_23"/>
    <property type="match status" value="1"/>
</dbReference>
<organism evidence="3 4">
    <name type="scientific">Sphingomonas caseinilyticus</name>
    <dbReference type="NCBI Taxonomy" id="2908205"/>
    <lineage>
        <taxon>Bacteria</taxon>
        <taxon>Pseudomonadati</taxon>
        <taxon>Pseudomonadota</taxon>
        <taxon>Alphaproteobacteria</taxon>
        <taxon>Sphingomonadales</taxon>
        <taxon>Sphingomonadaceae</taxon>
        <taxon>Sphingomonas</taxon>
    </lineage>
</organism>
<evidence type="ECO:0000256" key="1">
    <source>
        <dbReference type="ARBA" id="ARBA00022603"/>
    </source>
</evidence>
<dbReference type="GO" id="GO:0008168">
    <property type="term" value="F:methyltransferase activity"/>
    <property type="evidence" value="ECO:0007669"/>
    <property type="project" value="UniProtKB-KW"/>
</dbReference>
<keyword evidence="2" id="KW-0808">Transferase</keyword>
<accession>A0ABT0RXF7</accession>
<evidence type="ECO:0000313" key="3">
    <source>
        <dbReference type="EMBL" id="MCL6699641.1"/>
    </source>
</evidence>
<dbReference type="InterPro" id="IPR050602">
    <property type="entry name" value="Malonyl-ACP_OMT"/>
</dbReference>